<gene>
    <name evidence="3" type="ORF">SAMN04487855_0923</name>
    <name evidence="2" type="ORF">SAMN05216589_0702</name>
</gene>
<accession>A0A1H9PKA0</accession>
<dbReference type="EMBL" id="FOGN01000001">
    <property type="protein sequence ID" value="SER48642.1"/>
    <property type="molecule type" value="Genomic_DNA"/>
</dbReference>
<dbReference type="OrthoDB" id="9944961at2"/>
<protein>
    <submittedName>
        <fullName evidence="2">Uncharacterized protein</fullName>
    </submittedName>
</protein>
<dbReference type="Proteomes" id="UP000186904">
    <property type="component" value="Unassembled WGS sequence"/>
</dbReference>
<dbReference type="EMBL" id="FOUA01000001">
    <property type="protein sequence ID" value="SFL72786.1"/>
    <property type="molecule type" value="Genomic_DNA"/>
</dbReference>
<organism evidence="2 5">
    <name type="scientific">Halopseudomonas bauzanensis</name>
    <dbReference type="NCBI Taxonomy" id="653930"/>
    <lineage>
        <taxon>Bacteria</taxon>
        <taxon>Pseudomonadati</taxon>
        <taxon>Pseudomonadota</taxon>
        <taxon>Gammaproteobacteria</taxon>
        <taxon>Pseudomonadales</taxon>
        <taxon>Pseudomonadaceae</taxon>
        <taxon>Halopseudomonas</taxon>
    </lineage>
</organism>
<dbReference type="AlphaFoldDB" id="A0A1H9PKA0"/>
<proteinExistence type="predicted"/>
<dbReference type="STRING" id="653930.SAMN05216589_0702"/>
<evidence type="ECO:0000313" key="3">
    <source>
        <dbReference type="EMBL" id="SFL72786.1"/>
    </source>
</evidence>
<reference evidence="4 5" key="1">
    <citation type="submission" date="2016-10" db="EMBL/GenBank/DDBJ databases">
        <authorList>
            <person name="de Groot N.N."/>
        </authorList>
    </citation>
    <scope>NUCLEOTIDE SEQUENCE [LARGE SCALE GENOMIC DNA]</scope>
    <source>
        <strain evidence="3 4">CGMCC 1.9095</strain>
        <strain evidence="2 5">DSM 22558</strain>
    </source>
</reference>
<dbReference type="Proteomes" id="UP000186599">
    <property type="component" value="Unassembled WGS sequence"/>
</dbReference>
<evidence type="ECO:0000313" key="5">
    <source>
        <dbReference type="Proteomes" id="UP000186904"/>
    </source>
</evidence>
<feature type="signal peptide" evidence="1">
    <location>
        <begin position="1"/>
        <end position="21"/>
    </location>
</feature>
<feature type="chain" id="PRO_5010472939" evidence="1">
    <location>
        <begin position="22"/>
        <end position="166"/>
    </location>
</feature>
<evidence type="ECO:0000313" key="2">
    <source>
        <dbReference type="EMBL" id="SER48642.1"/>
    </source>
</evidence>
<keyword evidence="4" id="KW-1185">Reference proteome</keyword>
<evidence type="ECO:0000313" key="4">
    <source>
        <dbReference type="Proteomes" id="UP000186599"/>
    </source>
</evidence>
<sequence>MKKLIALSIVTFGLLCSGASAEGSLAFVYLEEKVAVYERRLQECLLMGRNASLPSESVLTALKAYPQKDMEGFLLVRATLAEEKCSSTELGELAAALLVIEAGESPVPEDAATLVEQIKPAAFPSTRWALQRHYLSLPAEMRVHLEGFEVFQRPFNSLLIREYLFD</sequence>
<evidence type="ECO:0000256" key="1">
    <source>
        <dbReference type="SAM" id="SignalP"/>
    </source>
</evidence>
<name>A0A1H9PKA0_9GAMM</name>
<dbReference type="RefSeq" id="WP_074777811.1">
    <property type="nucleotide sequence ID" value="NZ_FOGN01000001.1"/>
</dbReference>
<keyword evidence="1" id="KW-0732">Signal</keyword>